<keyword evidence="4" id="KW-0862">Zinc</keyword>
<evidence type="ECO:0000313" key="8">
    <source>
        <dbReference type="EMBL" id="KAF7837311.1"/>
    </source>
</evidence>
<feature type="domain" description="Oberon-like PHD finger" evidence="6">
    <location>
        <begin position="155"/>
        <end position="288"/>
    </location>
</feature>
<dbReference type="AlphaFoldDB" id="A0A835CBL6"/>
<evidence type="ECO:0000313" key="9">
    <source>
        <dbReference type="Proteomes" id="UP000634136"/>
    </source>
</evidence>
<dbReference type="GO" id="GO:0008270">
    <property type="term" value="F:zinc ion binding"/>
    <property type="evidence" value="ECO:0007669"/>
    <property type="project" value="UniProtKB-KW"/>
</dbReference>
<dbReference type="InterPro" id="IPR032881">
    <property type="entry name" value="Oberon-like_PHD"/>
</dbReference>
<sequence>METEGEDNDAVNNGALILRPVAPEESGQGLPYAPENWPNPGDVWGWRTGKRVAITGHFRDRYLYLPVHLCRSDIPGSTSKRRRTFASKPSLQRYIQEYFPDTDFNAFFASFSWKIPAIDSATKKDPKAVVLLQDMAVAEEVASDRQSDTVGCKAGNQKCDSLIIEEKQHSPSLSCDVFCTKPGFCHDCCCILCHKTVDSSSTYGGCSYIKCQEKVGEFICGHIAHINCALRCFLAGTVGGSIGLDVEYHCRHCDGRTDLISHANELLQKCETINSRDDIEKILNLGACVLRGSQKIVAKRLLSRIELALSKV</sequence>
<dbReference type="Pfam" id="PF07227">
    <property type="entry name" value="PHD_Oberon"/>
    <property type="match status" value="1"/>
</dbReference>
<dbReference type="GO" id="GO:0005634">
    <property type="term" value="C:nucleus"/>
    <property type="evidence" value="ECO:0007669"/>
    <property type="project" value="UniProtKB-SubCell"/>
</dbReference>
<dbReference type="Pfam" id="PF23299">
    <property type="entry name" value="DUF7081"/>
    <property type="match status" value="1"/>
</dbReference>
<keyword evidence="3" id="KW-0863">Zinc-finger</keyword>
<evidence type="ECO:0000259" key="7">
    <source>
        <dbReference type="Pfam" id="PF23299"/>
    </source>
</evidence>
<comment type="subcellular location">
    <subcellularLocation>
        <location evidence="1">Nucleus</location>
    </subcellularLocation>
</comment>
<evidence type="ECO:0000259" key="6">
    <source>
        <dbReference type="Pfam" id="PF07227"/>
    </source>
</evidence>
<gene>
    <name evidence="8" type="ORF">G2W53_005793</name>
</gene>
<dbReference type="EMBL" id="JAAIUW010000003">
    <property type="protein sequence ID" value="KAF7837311.1"/>
    <property type="molecule type" value="Genomic_DNA"/>
</dbReference>
<proteinExistence type="predicted"/>
<evidence type="ECO:0000256" key="4">
    <source>
        <dbReference type="ARBA" id="ARBA00022833"/>
    </source>
</evidence>
<dbReference type="InterPro" id="IPR055508">
    <property type="entry name" value="DUF7081"/>
</dbReference>
<accession>A0A835CBL6</accession>
<keyword evidence="9" id="KW-1185">Reference proteome</keyword>
<dbReference type="OrthoDB" id="1852608at2759"/>
<dbReference type="Proteomes" id="UP000634136">
    <property type="component" value="Unassembled WGS sequence"/>
</dbReference>
<reference evidence="8" key="1">
    <citation type="submission" date="2020-09" db="EMBL/GenBank/DDBJ databases">
        <title>Genome-Enabled Discovery of Anthraquinone Biosynthesis in Senna tora.</title>
        <authorList>
            <person name="Kang S.-H."/>
            <person name="Pandey R.P."/>
            <person name="Lee C.-M."/>
            <person name="Sim J.-S."/>
            <person name="Jeong J.-T."/>
            <person name="Choi B.-S."/>
            <person name="Jung M."/>
            <person name="Ginzburg D."/>
            <person name="Zhao K."/>
            <person name="Won S.Y."/>
            <person name="Oh T.-J."/>
            <person name="Yu Y."/>
            <person name="Kim N.-H."/>
            <person name="Lee O.R."/>
            <person name="Lee T.-H."/>
            <person name="Bashyal P."/>
            <person name="Kim T.-S."/>
            <person name="Lee W.-H."/>
            <person name="Kawkins C."/>
            <person name="Kim C.-K."/>
            <person name="Kim J.S."/>
            <person name="Ahn B.O."/>
            <person name="Rhee S.Y."/>
            <person name="Sohng J.K."/>
        </authorList>
    </citation>
    <scope>NUCLEOTIDE SEQUENCE</scope>
    <source>
        <tissue evidence="8">Leaf</tissue>
    </source>
</reference>
<dbReference type="PANTHER" id="PTHR33345:SF6">
    <property type="entry name" value="OS03G0747200 PROTEIN"/>
    <property type="match status" value="1"/>
</dbReference>
<dbReference type="PANTHER" id="PTHR33345">
    <property type="entry name" value="ADAPTER PROTEIN, PUTATIVE-RELATED"/>
    <property type="match status" value="1"/>
</dbReference>
<evidence type="ECO:0000256" key="1">
    <source>
        <dbReference type="ARBA" id="ARBA00004123"/>
    </source>
</evidence>
<feature type="domain" description="DUF7081" evidence="7">
    <location>
        <begin position="20"/>
        <end position="117"/>
    </location>
</feature>
<keyword evidence="2" id="KW-0479">Metal-binding</keyword>
<organism evidence="8 9">
    <name type="scientific">Senna tora</name>
    <dbReference type="NCBI Taxonomy" id="362788"/>
    <lineage>
        <taxon>Eukaryota</taxon>
        <taxon>Viridiplantae</taxon>
        <taxon>Streptophyta</taxon>
        <taxon>Embryophyta</taxon>
        <taxon>Tracheophyta</taxon>
        <taxon>Spermatophyta</taxon>
        <taxon>Magnoliopsida</taxon>
        <taxon>eudicotyledons</taxon>
        <taxon>Gunneridae</taxon>
        <taxon>Pentapetalae</taxon>
        <taxon>rosids</taxon>
        <taxon>fabids</taxon>
        <taxon>Fabales</taxon>
        <taxon>Fabaceae</taxon>
        <taxon>Caesalpinioideae</taxon>
        <taxon>Cassia clade</taxon>
        <taxon>Senna</taxon>
    </lineage>
</organism>
<protein>
    <submittedName>
        <fullName evidence="8">Protein OBERON 1 isoform X2</fullName>
    </submittedName>
</protein>
<evidence type="ECO:0000256" key="5">
    <source>
        <dbReference type="ARBA" id="ARBA00023242"/>
    </source>
</evidence>
<comment type="caution">
    <text evidence="8">The sequence shown here is derived from an EMBL/GenBank/DDBJ whole genome shotgun (WGS) entry which is preliminary data.</text>
</comment>
<keyword evidence="5" id="KW-0539">Nucleus</keyword>
<evidence type="ECO:0000256" key="2">
    <source>
        <dbReference type="ARBA" id="ARBA00022723"/>
    </source>
</evidence>
<name>A0A835CBL6_9FABA</name>
<evidence type="ECO:0000256" key="3">
    <source>
        <dbReference type="ARBA" id="ARBA00022771"/>
    </source>
</evidence>